<keyword evidence="14" id="KW-1133">Transmembrane helix</keyword>
<dbReference type="InterPro" id="IPR005671">
    <property type="entry name" value="LeuA_bact_synth"/>
</dbReference>
<dbReference type="AlphaFoldDB" id="A0A8S1ZGY3"/>
<reference evidence="16" key="1">
    <citation type="submission" date="2021-01" db="EMBL/GenBank/DDBJ databases">
        <authorList>
            <person name="Bezrukov I."/>
        </authorList>
    </citation>
    <scope>NUCLEOTIDE SEQUENCE</scope>
</reference>
<evidence type="ECO:0000256" key="1">
    <source>
        <dbReference type="ARBA" id="ARBA00000064"/>
    </source>
</evidence>
<comment type="subcellular location">
    <subcellularLocation>
        <location evidence="2">Plastid</location>
    </subcellularLocation>
</comment>
<evidence type="ECO:0000256" key="12">
    <source>
        <dbReference type="ARBA" id="ARBA00059544"/>
    </source>
</evidence>
<evidence type="ECO:0000256" key="9">
    <source>
        <dbReference type="ARBA" id="ARBA00022723"/>
    </source>
</evidence>
<keyword evidence="17" id="KW-1185">Reference proteome</keyword>
<name>A0A8S1ZGY3_ARAAE</name>
<evidence type="ECO:0000313" key="16">
    <source>
        <dbReference type="EMBL" id="CAE5957857.1"/>
    </source>
</evidence>
<dbReference type="HAMAP" id="MF_01025">
    <property type="entry name" value="LeuA_type1"/>
    <property type="match status" value="1"/>
</dbReference>
<dbReference type="Gene3D" id="3.30.160.270">
    <property type="match status" value="1"/>
</dbReference>
<evidence type="ECO:0000256" key="4">
    <source>
        <dbReference type="ARBA" id="ARBA00009396"/>
    </source>
</evidence>
<dbReference type="Gene3D" id="1.10.238.260">
    <property type="match status" value="1"/>
</dbReference>
<keyword evidence="8" id="KW-0808">Transferase</keyword>
<dbReference type="GO" id="GO:0009507">
    <property type="term" value="C:chloroplast"/>
    <property type="evidence" value="ECO:0007669"/>
    <property type="project" value="TreeGrafter"/>
</dbReference>
<keyword evidence="10" id="KW-0809">Transit peptide</keyword>
<dbReference type="InterPro" id="IPR036230">
    <property type="entry name" value="LeuA_allosteric_dom_sf"/>
</dbReference>
<dbReference type="InterPro" id="IPR000891">
    <property type="entry name" value="PYR_CT"/>
</dbReference>
<feature type="region of interest" description="Disordered" evidence="13">
    <location>
        <begin position="57"/>
        <end position="80"/>
    </location>
</feature>
<dbReference type="InterPro" id="IPR054691">
    <property type="entry name" value="LeuA/HCS_post-cat"/>
</dbReference>
<evidence type="ECO:0000256" key="2">
    <source>
        <dbReference type="ARBA" id="ARBA00004474"/>
    </source>
</evidence>
<feature type="transmembrane region" description="Helical" evidence="14">
    <location>
        <begin position="655"/>
        <end position="674"/>
    </location>
</feature>
<dbReference type="GO" id="GO:0009098">
    <property type="term" value="P:L-leucine biosynthetic process"/>
    <property type="evidence" value="ECO:0007669"/>
    <property type="project" value="UniProtKB-KW"/>
</dbReference>
<evidence type="ECO:0000256" key="5">
    <source>
        <dbReference type="ARBA" id="ARBA00012973"/>
    </source>
</evidence>
<evidence type="ECO:0000259" key="15">
    <source>
        <dbReference type="PROSITE" id="PS50991"/>
    </source>
</evidence>
<comment type="function">
    <text evidence="12">Catalyzes the condensation of the acetyl group of acetyl-CoA with 3-methyl-2-oxobutanoate (2-oxoisovalerate) to form 3-carboxy-3-hydroxy-4-methylpentanoate (2-isopropylmalate). Involved in Leu biosynthesis, but does not participate in the chain elongation of glucosinolates.</text>
</comment>
<dbReference type="FunFam" id="3.20.20.70:FF:000010">
    <property type="entry name" value="2-isopropylmalate synthase"/>
    <property type="match status" value="1"/>
</dbReference>
<dbReference type="FunFam" id="3.30.160.270:FF:000004">
    <property type="entry name" value="2-isopropylmalate synthase B"/>
    <property type="match status" value="1"/>
</dbReference>
<dbReference type="InterPro" id="IPR050073">
    <property type="entry name" value="2-IPM_HCS-like"/>
</dbReference>
<dbReference type="Pfam" id="PF00682">
    <property type="entry name" value="HMGL-like"/>
    <property type="match status" value="1"/>
</dbReference>
<gene>
    <name evidence="16" type="ORF">AARE701A_LOCUS1521</name>
</gene>
<feature type="transmembrane region" description="Helical" evidence="14">
    <location>
        <begin position="681"/>
        <end position="700"/>
    </location>
</feature>
<evidence type="ECO:0000256" key="8">
    <source>
        <dbReference type="ARBA" id="ARBA00022679"/>
    </source>
</evidence>
<dbReference type="SMART" id="SM00917">
    <property type="entry name" value="LeuA_dimer"/>
    <property type="match status" value="1"/>
</dbReference>
<dbReference type="Proteomes" id="UP000682877">
    <property type="component" value="Chromosome 1"/>
</dbReference>
<evidence type="ECO:0000256" key="14">
    <source>
        <dbReference type="SAM" id="Phobius"/>
    </source>
</evidence>
<dbReference type="PANTHER" id="PTHR10277:SF9">
    <property type="entry name" value="2-ISOPROPYLMALATE SYNTHASE 1, CHLOROPLASTIC-RELATED"/>
    <property type="match status" value="1"/>
</dbReference>
<dbReference type="EC" id="2.3.3.13" evidence="5"/>
<evidence type="ECO:0000313" key="17">
    <source>
        <dbReference type="Proteomes" id="UP000682877"/>
    </source>
</evidence>
<dbReference type="PROSITE" id="PS50991">
    <property type="entry name" value="PYR_CT"/>
    <property type="match status" value="1"/>
</dbReference>
<dbReference type="NCBIfam" id="TIGR00973">
    <property type="entry name" value="leuA_bact"/>
    <property type="match status" value="1"/>
</dbReference>
<dbReference type="InterPro" id="IPR013709">
    <property type="entry name" value="2-isopropylmalate_synth_dimer"/>
</dbReference>
<dbReference type="PROSITE" id="PS00815">
    <property type="entry name" value="AIPM_HOMOCIT_SYNTH_1"/>
    <property type="match status" value="1"/>
</dbReference>
<evidence type="ECO:0000256" key="11">
    <source>
        <dbReference type="ARBA" id="ARBA00023304"/>
    </source>
</evidence>
<feature type="domain" description="Pyruvate carboxyltransferase" evidence="15">
    <location>
        <begin position="88"/>
        <end position="361"/>
    </location>
</feature>
<evidence type="ECO:0000256" key="7">
    <source>
        <dbReference type="ARBA" id="ARBA00022605"/>
    </source>
</evidence>
<dbReference type="GO" id="GO:0046872">
    <property type="term" value="F:metal ion binding"/>
    <property type="evidence" value="ECO:0007669"/>
    <property type="project" value="UniProtKB-KW"/>
</dbReference>
<sequence length="858" mass="94595">MASSLLRNPNLYSSTTITTTPFLPTFSSKPTPVSSFRFQPSHHRSISLRSQTLRLSCSISDPSPLPPHTPRRRRPEYIPNRISDPNYVRIFDTTLRDGEQSPGATLTSKEKLDIARQLAKLGVDIIEAGFPAASKDDFEAVKTIAETIGNTVDENGYVPVICGLSRCNKKDIERAWDAVKYAKRPRIHTFIATSDIHLEHKLKKTKAEVIEIARNMVRFARSLGCDDVEFSPEDAGRSEREYLYEILGEVIKAGATTLNIPDTVGITLPSEFGQLITDLKANTPGIENVVISTHCQNDLGLSTANTLSGAHAGARQVEVTINGIGERAGNASLEEVVMAIKCRGDHVLGGLFTGIDTRHIVMTSKMVEEYTGMQTQPHKAIVGANAFAHESGIHQDGMLKHKGTYEIICPEEIGLERSNDAGIVLGKLSGRHALKDRLTELGYQLDDEQLSTIFWRFKTVAEQKKRVTDADIIALVSDEVFQPEAVWKLLDIQITCGTLGLSTATVKLADADGKEHVACSIGTGPVDSAYKAVDLIVKEPATLLEYSMNAVTEGIDAIATTRVLIRGSNKYSSTNAITGEEVQRTFSGTGAGMDIVVSSVKAYISGLTNKMSEVRTGLLTMATIILICIGLTMTGTGLYYRKTVSQCIRETDGSFVVLGLLLLVIPQFALYAICCRSKRMFTIYIYAMIFVCVVLGGYSLKCFIYNTTFGIAKNPAEEKRTAKQLVGRLVPESKLARVTDCIIHNHDCNFNASQNSNVWRYCCAQPRGCGVTTMFGQPGEWSWKHQHVENHVPEECSYEYCLSCRGCQLSILKAIVHQWKYLSMFSYPSLFLVCLSLAIARSIKDTFDEPDDYRGYYT</sequence>
<comment type="similarity">
    <text evidence="4">Belongs to the alpha-IPM synthase/homocitrate synthase family. LeuA type 1 subfamily.</text>
</comment>
<protein>
    <recommendedName>
        <fullName evidence="5">2-isopropylmalate synthase</fullName>
        <ecNumber evidence="5">2.3.3.13</ecNumber>
    </recommendedName>
</protein>
<dbReference type="CDD" id="cd07940">
    <property type="entry name" value="DRE_TIM_IPMS"/>
    <property type="match status" value="1"/>
</dbReference>
<keyword evidence="7" id="KW-0028">Amino-acid biosynthesis</keyword>
<evidence type="ECO:0000256" key="10">
    <source>
        <dbReference type="ARBA" id="ARBA00022946"/>
    </source>
</evidence>
<dbReference type="InterPro" id="IPR013785">
    <property type="entry name" value="Aldolase_TIM"/>
</dbReference>
<dbReference type="InterPro" id="IPR002034">
    <property type="entry name" value="AIPM/Hcit_synth_CS"/>
</dbReference>
<evidence type="ECO:0000256" key="13">
    <source>
        <dbReference type="SAM" id="MobiDB-lite"/>
    </source>
</evidence>
<keyword evidence="9" id="KW-0479">Metal-binding</keyword>
<comment type="catalytic activity">
    <reaction evidence="1">
        <text>3-methyl-2-oxobutanoate + acetyl-CoA + H2O = (2S)-2-isopropylmalate + CoA + H(+)</text>
        <dbReference type="Rhea" id="RHEA:21524"/>
        <dbReference type="ChEBI" id="CHEBI:1178"/>
        <dbReference type="ChEBI" id="CHEBI:11851"/>
        <dbReference type="ChEBI" id="CHEBI:15377"/>
        <dbReference type="ChEBI" id="CHEBI:15378"/>
        <dbReference type="ChEBI" id="CHEBI:57287"/>
        <dbReference type="ChEBI" id="CHEBI:57288"/>
        <dbReference type="EC" id="2.3.3.13"/>
    </reaction>
</comment>
<organism evidence="16 17">
    <name type="scientific">Arabidopsis arenosa</name>
    <name type="common">Sand rock-cress</name>
    <name type="synonym">Cardaminopsis arenosa</name>
    <dbReference type="NCBI Taxonomy" id="38785"/>
    <lineage>
        <taxon>Eukaryota</taxon>
        <taxon>Viridiplantae</taxon>
        <taxon>Streptophyta</taxon>
        <taxon>Embryophyta</taxon>
        <taxon>Tracheophyta</taxon>
        <taxon>Spermatophyta</taxon>
        <taxon>Magnoliopsida</taxon>
        <taxon>eudicotyledons</taxon>
        <taxon>Gunneridae</taxon>
        <taxon>Pentapetalae</taxon>
        <taxon>rosids</taxon>
        <taxon>malvids</taxon>
        <taxon>Brassicales</taxon>
        <taxon>Brassicaceae</taxon>
        <taxon>Camelineae</taxon>
        <taxon>Arabidopsis</taxon>
    </lineage>
</organism>
<dbReference type="Gene3D" id="3.20.20.70">
    <property type="entry name" value="Aldolase class I"/>
    <property type="match status" value="1"/>
</dbReference>
<dbReference type="EMBL" id="LR999451">
    <property type="protein sequence ID" value="CAE5957857.1"/>
    <property type="molecule type" value="Genomic_DNA"/>
</dbReference>
<accession>A0A8S1ZGY3</accession>
<keyword evidence="6" id="KW-0432">Leucine biosynthesis</keyword>
<dbReference type="NCBIfam" id="NF002086">
    <property type="entry name" value="PRK00915.1-3"/>
    <property type="match status" value="1"/>
</dbReference>
<dbReference type="FunFam" id="1.10.238.260:FF:000003">
    <property type="entry name" value="2-isopropylmalate synthase 1 chloroplastic"/>
    <property type="match status" value="1"/>
</dbReference>
<comment type="pathway">
    <text evidence="3">Amino-acid biosynthesis; L-leucine biosynthesis; L-leucine from 3-methyl-2-oxobutanoate: step 1/4.</text>
</comment>
<evidence type="ECO:0000256" key="6">
    <source>
        <dbReference type="ARBA" id="ARBA00022430"/>
    </source>
</evidence>
<dbReference type="SUPFAM" id="SSF110921">
    <property type="entry name" value="2-isopropylmalate synthase LeuA, allosteric (dimerisation) domain"/>
    <property type="match status" value="1"/>
</dbReference>
<proteinExistence type="inferred from homology"/>
<dbReference type="Pfam" id="PF08502">
    <property type="entry name" value="LeuA_dimer"/>
    <property type="match status" value="1"/>
</dbReference>
<dbReference type="Pfam" id="PF22617">
    <property type="entry name" value="HCS_D2"/>
    <property type="match status" value="1"/>
</dbReference>
<evidence type="ECO:0000256" key="3">
    <source>
        <dbReference type="ARBA" id="ARBA00004689"/>
    </source>
</evidence>
<feature type="transmembrane region" description="Helical" evidence="14">
    <location>
        <begin position="618"/>
        <end position="640"/>
    </location>
</feature>
<keyword evidence="11" id="KW-0100">Branched-chain amino acid biosynthesis</keyword>
<dbReference type="PANTHER" id="PTHR10277">
    <property type="entry name" value="HOMOCITRATE SYNTHASE-RELATED"/>
    <property type="match status" value="1"/>
</dbReference>
<dbReference type="SUPFAM" id="SSF51569">
    <property type="entry name" value="Aldolase"/>
    <property type="match status" value="1"/>
</dbReference>
<keyword evidence="14" id="KW-0812">Transmembrane</keyword>
<dbReference type="GO" id="GO:0003852">
    <property type="term" value="F:2-isopropylmalate synthase activity"/>
    <property type="evidence" value="ECO:0007669"/>
    <property type="project" value="UniProtKB-EC"/>
</dbReference>
<keyword evidence="14" id="KW-0472">Membrane</keyword>